<evidence type="ECO:0000256" key="7">
    <source>
        <dbReference type="ARBA" id="ARBA00023136"/>
    </source>
</evidence>
<dbReference type="GO" id="GO:0005886">
    <property type="term" value="C:plasma membrane"/>
    <property type="evidence" value="ECO:0007669"/>
    <property type="project" value="UniProtKB-SubCell"/>
</dbReference>
<keyword evidence="5" id="KW-0256">Endoplasmic reticulum</keyword>
<evidence type="ECO:0000256" key="4">
    <source>
        <dbReference type="ARBA" id="ARBA00022692"/>
    </source>
</evidence>
<accession>A0A670IIS1</accession>
<reference evidence="12 13" key="1">
    <citation type="journal article" date="2019" name="Proc. Natl. Acad. Sci. U.S.A.">
        <title>Regulatory changes in pterin and carotenoid genes underlie balanced color polymorphisms in the wall lizard.</title>
        <authorList>
            <person name="Andrade P."/>
            <person name="Pinho C."/>
            <person name="Perez I de Lanuza G."/>
            <person name="Afonso S."/>
            <person name="Brejcha J."/>
            <person name="Rubin C.J."/>
            <person name="Wallerman O."/>
            <person name="Pereira P."/>
            <person name="Sabatino S.J."/>
            <person name="Bellati A."/>
            <person name="Pellitteri-Rosa D."/>
            <person name="Bosakova Z."/>
            <person name="Bunikis I."/>
            <person name="Carretero M.A."/>
            <person name="Feiner N."/>
            <person name="Marsik P."/>
            <person name="Pauperio F."/>
            <person name="Salvi D."/>
            <person name="Soler L."/>
            <person name="While G.M."/>
            <person name="Uller T."/>
            <person name="Font E."/>
            <person name="Andersson L."/>
            <person name="Carneiro M."/>
        </authorList>
    </citation>
    <scope>NUCLEOTIDE SEQUENCE</scope>
</reference>
<dbReference type="Pfam" id="PF09767">
    <property type="entry name" value="DUF2053"/>
    <property type="match status" value="1"/>
</dbReference>
<evidence type="ECO:0000313" key="13">
    <source>
        <dbReference type="Proteomes" id="UP000472272"/>
    </source>
</evidence>
<keyword evidence="6" id="KW-1133">Transmembrane helix</keyword>
<sequence>MGDLAGIPGLDHLQGPFQPDNSVTGPPFPDPEVTCDPGRGTCGFPGVAGLASHIIIPGQEVGGSWSPATPRWVSQVGESGPLASVLWVRMWGRLRLVLCCASHPPLSFLPEAAGGTTSSLDPPGWLRDDPLPLWELLCPRLFPLFHHLQVQRPMLFLATFFPTWEGGVGAYDFIGEFMKATVDLADLVGLHLVMSRNAGKGEYKIMVAAMGWATAELIMSRCIPLWVGARGIEFDWKYIQMSIDSNISLVFCPCFSPGQLDSPPGQGCHHWSPFPQLPDSLCHSGTQQLRIHSFPLGEETLPLHPGGIVQPSRCHQVETRFDPARGEIGLSTASAWRRGE</sequence>
<keyword evidence="4" id="KW-0812">Transmembrane</keyword>
<evidence type="ECO:0000256" key="2">
    <source>
        <dbReference type="ARBA" id="ARBA00004651"/>
    </source>
</evidence>
<evidence type="ECO:0000313" key="12">
    <source>
        <dbReference type="Ensembl" id="ENSPMRP00000011878.1"/>
    </source>
</evidence>
<reference evidence="12" key="3">
    <citation type="submission" date="2025-09" db="UniProtKB">
        <authorList>
            <consortium name="Ensembl"/>
        </authorList>
    </citation>
    <scope>IDENTIFICATION</scope>
</reference>
<dbReference type="PANTHER" id="PTHR12869:SF0">
    <property type="entry name" value="BOS COMPLEX SUBUNIT TMEM147"/>
    <property type="match status" value="1"/>
</dbReference>
<organism evidence="12 13">
    <name type="scientific">Podarcis muralis</name>
    <name type="common">Wall lizard</name>
    <name type="synonym">Lacerta muralis</name>
    <dbReference type="NCBI Taxonomy" id="64176"/>
    <lineage>
        <taxon>Eukaryota</taxon>
        <taxon>Metazoa</taxon>
        <taxon>Chordata</taxon>
        <taxon>Craniata</taxon>
        <taxon>Vertebrata</taxon>
        <taxon>Euteleostomi</taxon>
        <taxon>Lepidosauria</taxon>
        <taxon>Squamata</taxon>
        <taxon>Bifurcata</taxon>
        <taxon>Unidentata</taxon>
        <taxon>Episquamata</taxon>
        <taxon>Laterata</taxon>
        <taxon>Lacertibaenia</taxon>
        <taxon>Lacertidae</taxon>
        <taxon>Podarcis</taxon>
    </lineage>
</organism>
<dbReference type="GO" id="GO:0005789">
    <property type="term" value="C:endoplasmic reticulum membrane"/>
    <property type="evidence" value="ECO:0007669"/>
    <property type="project" value="UniProtKB-SubCell"/>
</dbReference>
<dbReference type="InterPro" id="IPR019164">
    <property type="entry name" value="TMEM147"/>
</dbReference>
<dbReference type="Ensembl" id="ENSPMRT00000012682.1">
    <property type="protein sequence ID" value="ENSPMRP00000011878.1"/>
    <property type="gene ID" value="ENSPMRG00000007926.1"/>
</dbReference>
<name>A0A670IIS1_PODMU</name>
<protein>
    <recommendedName>
        <fullName evidence="9">BOS complex subunit TMEM147</fullName>
    </recommendedName>
    <alternativeName>
        <fullName evidence="10">Transmembrane protein 147</fullName>
    </alternativeName>
</protein>
<feature type="region of interest" description="Disordered" evidence="11">
    <location>
        <begin position="10"/>
        <end position="31"/>
    </location>
</feature>
<dbReference type="PANTHER" id="PTHR12869">
    <property type="entry name" value="SMALL SEVEN TRANSMEMBRANE DOMAIN-CONTAINING PROTEIN"/>
    <property type="match status" value="1"/>
</dbReference>
<reference evidence="12" key="2">
    <citation type="submission" date="2025-08" db="UniProtKB">
        <authorList>
            <consortium name="Ensembl"/>
        </authorList>
    </citation>
    <scope>IDENTIFICATION</scope>
</reference>
<keyword evidence="3" id="KW-1003">Cell membrane</keyword>
<dbReference type="GeneTree" id="ENSGT00390000013276"/>
<keyword evidence="7" id="KW-0472">Membrane</keyword>
<comment type="similarity">
    <text evidence="8">Belongs to the TMEM147 family.</text>
</comment>
<dbReference type="AlphaFoldDB" id="A0A670IIS1"/>
<proteinExistence type="inferred from homology"/>
<evidence type="ECO:0000256" key="11">
    <source>
        <dbReference type="SAM" id="MobiDB-lite"/>
    </source>
</evidence>
<evidence type="ECO:0000256" key="9">
    <source>
        <dbReference type="ARBA" id="ARBA00034846"/>
    </source>
</evidence>
<comment type="subcellular location">
    <subcellularLocation>
        <location evidence="2">Cell membrane</location>
        <topology evidence="2">Multi-pass membrane protein</topology>
    </subcellularLocation>
    <subcellularLocation>
        <location evidence="1">Endoplasmic reticulum membrane</location>
        <topology evidence="1">Multi-pass membrane protein</topology>
    </subcellularLocation>
</comment>
<evidence type="ECO:0000256" key="3">
    <source>
        <dbReference type="ARBA" id="ARBA00022475"/>
    </source>
</evidence>
<dbReference type="Proteomes" id="UP000472272">
    <property type="component" value="Chromosome 8"/>
</dbReference>
<keyword evidence="13" id="KW-1185">Reference proteome</keyword>
<evidence type="ECO:0000256" key="10">
    <source>
        <dbReference type="ARBA" id="ARBA00034899"/>
    </source>
</evidence>
<evidence type="ECO:0000256" key="8">
    <source>
        <dbReference type="ARBA" id="ARBA00034739"/>
    </source>
</evidence>
<evidence type="ECO:0000256" key="6">
    <source>
        <dbReference type="ARBA" id="ARBA00022989"/>
    </source>
</evidence>
<gene>
    <name evidence="12" type="primary">TMEM147</name>
</gene>
<evidence type="ECO:0000256" key="5">
    <source>
        <dbReference type="ARBA" id="ARBA00022824"/>
    </source>
</evidence>
<evidence type="ECO:0000256" key="1">
    <source>
        <dbReference type="ARBA" id="ARBA00004477"/>
    </source>
</evidence>